<protein>
    <recommendedName>
        <fullName evidence="3">YCII-related domain-containing protein</fullName>
    </recommendedName>
</protein>
<dbReference type="AlphaFoldDB" id="A0A7I7NNZ8"/>
<dbReference type="PANTHER" id="PTHR35174:SF3">
    <property type="entry name" value="BLL7171 PROTEIN"/>
    <property type="match status" value="1"/>
</dbReference>
<dbReference type="PANTHER" id="PTHR35174">
    <property type="entry name" value="BLL7171 PROTEIN-RELATED"/>
    <property type="match status" value="1"/>
</dbReference>
<comment type="similarity">
    <text evidence="1">Belongs to the YciI family.</text>
</comment>
<dbReference type="EMBL" id="AP022581">
    <property type="protein sequence ID" value="BBX98240.1"/>
    <property type="molecule type" value="Genomic_DNA"/>
</dbReference>
<evidence type="ECO:0000313" key="5">
    <source>
        <dbReference type="Proteomes" id="UP000466396"/>
    </source>
</evidence>
<accession>A0A7I7NNZ8</accession>
<dbReference type="Pfam" id="PF03795">
    <property type="entry name" value="YCII"/>
    <property type="match status" value="1"/>
</dbReference>
<evidence type="ECO:0000313" key="4">
    <source>
        <dbReference type="EMBL" id="BBX98240.1"/>
    </source>
</evidence>
<dbReference type="InterPro" id="IPR005545">
    <property type="entry name" value="YCII"/>
</dbReference>
<dbReference type="Proteomes" id="UP000466396">
    <property type="component" value="Chromosome"/>
</dbReference>
<feature type="region of interest" description="Disordered" evidence="2">
    <location>
        <begin position="135"/>
        <end position="155"/>
    </location>
</feature>
<name>A0A7I7NNZ8_9MYCO</name>
<dbReference type="Gene3D" id="3.30.70.1060">
    <property type="entry name" value="Dimeric alpha+beta barrel"/>
    <property type="match status" value="1"/>
</dbReference>
<dbReference type="SUPFAM" id="SSF54909">
    <property type="entry name" value="Dimeric alpha+beta barrel"/>
    <property type="match status" value="1"/>
</dbReference>
<evidence type="ECO:0000256" key="1">
    <source>
        <dbReference type="ARBA" id="ARBA00007689"/>
    </source>
</evidence>
<gene>
    <name evidence="4" type="ORF">MLAC_35340</name>
</gene>
<evidence type="ECO:0000256" key="2">
    <source>
        <dbReference type="SAM" id="MobiDB-lite"/>
    </source>
</evidence>
<sequence>MQYFALLISKERDWTPDEKAAEMAAYQRFHTKAASAVRAGDALLPTATGARITGGPDSPIITDGPFAEAAEVACGYYVFEAENLDEALALARDIPAAKHGAVEVWPMAGQRLPTQSLEGADWIALLLEPPDHQLEPGSPEWQARWSSTSGSKPSAVVTYSRGPRCIHHRRRPRCACATARSWSPTGHTWRAPKLPTASMC</sequence>
<proteinExistence type="inferred from homology"/>
<dbReference type="KEGG" id="mlj:MLAC_35340"/>
<organism evidence="4 5">
    <name type="scientific">Mycobacterium lacus</name>
    <dbReference type="NCBI Taxonomy" id="169765"/>
    <lineage>
        <taxon>Bacteria</taxon>
        <taxon>Bacillati</taxon>
        <taxon>Actinomycetota</taxon>
        <taxon>Actinomycetes</taxon>
        <taxon>Mycobacteriales</taxon>
        <taxon>Mycobacteriaceae</taxon>
        <taxon>Mycobacterium</taxon>
    </lineage>
</organism>
<keyword evidence="5" id="KW-1185">Reference proteome</keyword>
<dbReference type="InterPro" id="IPR011008">
    <property type="entry name" value="Dimeric_a/b-barrel"/>
</dbReference>
<feature type="domain" description="YCII-related" evidence="3">
    <location>
        <begin position="17"/>
        <end position="105"/>
    </location>
</feature>
<evidence type="ECO:0000259" key="3">
    <source>
        <dbReference type="Pfam" id="PF03795"/>
    </source>
</evidence>
<reference evidence="4 5" key="1">
    <citation type="journal article" date="2019" name="Emerg. Microbes Infect.">
        <title>Comprehensive subspecies identification of 175 nontuberculous mycobacteria species based on 7547 genomic profiles.</title>
        <authorList>
            <person name="Matsumoto Y."/>
            <person name="Kinjo T."/>
            <person name="Motooka D."/>
            <person name="Nabeya D."/>
            <person name="Jung N."/>
            <person name="Uechi K."/>
            <person name="Horii T."/>
            <person name="Iida T."/>
            <person name="Fujita J."/>
            <person name="Nakamura S."/>
        </authorList>
    </citation>
    <scope>NUCLEOTIDE SEQUENCE [LARGE SCALE GENOMIC DNA]</scope>
    <source>
        <strain evidence="4 5">JCM 15657</strain>
    </source>
</reference>